<dbReference type="Proteomes" id="UP001156881">
    <property type="component" value="Unassembled WGS sequence"/>
</dbReference>
<evidence type="ECO:0000313" key="3">
    <source>
        <dbReference type="Proteomes" id="UP001156881"/>
    </source>
</evidence>
<protein>
    <recommendedName>
        <fullName evidence="1">DUF6894 domain-containing protein</fullName>
    </recommendedName>
</protein>
<accession>A0ABQ6D7G8</accession>
<gene>
    <name evidence="2" type="ORF">GCM10007884_22310</name>
</gene>
<sequence>MHKYVFDVNDGDSSEWDDEDLECEGPVAIERHARRLLAEAGARQIARGSEALPATVVVTEEDGAIIMSAHGWLNGNVRVLWSQRRPRDRSVRAHVRGILLKLVHGISKAEKAEN</sequence>
<dbReference type="EMBL" id="BSPG01000010">
    <property type="protein sequence ID" value="GLS44243.1"/>
    <property type="molecule type" value="Genomic_DNA"/>
</dbReference>
<proteinExistence type="predicted"/>
<reference evidence="3" key="1">
    <citation type="journal article" date="2019" name="Int. J. Syst. Evol. Microbiol.">
        <title>The Global Catalogue of Microorganisms (GCM) 10K type strain sequencing project: providing services to taxonomists for standard genome sequencing and annotation.</title>
        <authorList>
            <consortium name="The Broad Institute Genomics Platform"/>
            <consortium name="The Broad Institute Genome Sequencing Center for Infectious Disease"/>
            <person name="Wu L."/>
            <person name="Ma J."/>
        </authorList>
    </citation>
    <scope>NUCLEOTIDE SEQUENCE [LARGE SCALE GENOMIC DNA]</scope>
    <source>
        <strain evidence="3">NBRC 107710</strain>
    </source>
</reference>
<dbReference type="Pfam" id="PF21834">
    <property type="entry name" value="DUF6894"/>
    <property type="match status" value="1"/>
</dbReference>
<keyword evidence="3" id="KW-1185">Reference proteome</keyword>
<evidence type="ECO:0000313" key="2">
    <source>
        <dbReference type="EMBL" id="GLS44243.1"/>
    </source>
</evidence>
<comment type="caution">
    <text evidence="2">The sequence shown here is derived from an EMBL/GenBank/DDBJ whole genome shotgun (WGS) entry which is preliminary data.</text>
</comment>
<name>A0ABQ6D7G8_9HYPH</name>
<evidence type="ECO:0000259" key="1">
    <source>
        <dbReference type="Pfam" id="PF21834"/>
    </source>
</evidence>
<organism evidence="2 3">
    <name type="scientific">Methylobacterium brachythecii</name>
    <dbReference type="NCBI Taxonomy" id="1176177"/>
    <lineage>
        <taxon>Bacteria</taxon>
        <taxon>Pseudomonadati</taxon>
        <taxon>Pseudomonadota</taxon>
        <taxon>Alphaproteobacteria</taxon>
        <taxon>Hyphomicrobiales</taxon>
        <taxon>Methylobacteriaceae</taxon>
        <taxon>Methylobacterium</taxon>
    </lineage>
</organism>
<feature type="domain" description="DUF6894" evidence="1">
    <location>
        <begin position="4"/>
        <end position="69"/>
    </location>
</feature>
<dbReference type="InterPro" id="IPR054189">
    <property type="entry name" value="DUF6894"/>
</dbReference>